<organism evidence="1">
    <name type="scientific">viral metagenome</name>
    <dbReference type="NCBI Taxonomy" id="1070528"/>
    <lineage>
        <taxon>unclassified sequences</taxon>
        <taxon>metagenomes</taxon>
        <taxon>organismal metagenomes</taxon>
    </lineage>
</organism>
<sequence>MFLLAEAKRYLSPVVGVTEQTLVEIAKREVNRILNGYRLSDKGWLAHGSRVYFLLLRAVIEPEPHLDGAVVNGDIGKRIRELFRDWSMFSGGSGAILGLAHLALDRTVHQTSGLVRASDWTRSYINHGPVKIEFWEGELDMYGHVNDHWLVVRHATNDRSLRFARHDFTSCMSSVSGEVHPAGKLLRTVETPYSFFAVQSFMNSEFCHKHLPMTTEVACAQAMEMLDGTSWPEMGNHKLNVTAPELGDADADIDGTWFAMAFGPTIDRYLPVLDGAVCGVRAITVFGHRPLLISVNDNRQLVTWDRNFRVGGGIAGEEITVSKVKQIQGSHFAISANAAILSVSVLGFEEG</sequence>
<proteinExistence type="predicted"/>
<accession>A0A2V0RB49</accession>
<name>A0A2V0RB49_9ZZZZ</name>
<protein>
    <submittedName>
        <fullName evidence="1">Uncharacterized protein</fullName>
    </submittedName>
</protein>
<dbReference type="EMBL" id="BDQC01000098">
    <property type="protein sequence ID" value="GBH22481.1"/>
    <property type="molecule type" value="Genomic_RNA"/>
</dbReference>
<evidence type="ECO:0000313" key="1">
    <source>
        <dbReference type="EMBL" id="GBH22481.1"/>
    </source>
</evidence>
<dbReference type="AlphaFoldDB" id="A0A2V0RB49"/>
<reference evidence="1" key="1">
    <citation type="submission" date="2017-04" db="EMBL/GenBank/DDBJ databases">
        <title>Unveiling RNA virosphere associated with marine microorganisms.</title>
        <authorList>
            <person name="Urayama S."/>
            <person name="Takaki Y."/>
            <person name="Nishi S."/>
            <person name="Yoshida Y."/>
            <person name="Deguchi S."/>
            <person name="Takai K."/>
            <person name="Nunoura T."/>
        </authorList>
    </citation>
    <scope>NUCLEOTIDE SEQUENCE</scope>
</reference>
<comment type="caution">
    <text evidence="1">The sequence shown here is derived from an EMBL/GenBank/DDBJ whole genome shotgun (WGS) entry which is preliminary data.</text>
</comment>